<organism evidence="8 9">
    <name type="scientific">Henriciella algicola</name>
    <dbReference type="NCBI Taxonomy" id="1608422"/>
    <lineage>
        <taxon>Bacteria</taxon>
        <taxon>Pseudomonadati</taxon>
        <taxon>Pseudomonadota</taxon>
        <taxon>Alphaproteobacteria</taxon>
        <taxon>Hyphomonadales</taxon>
        <taxon>Hyphomonadaceae</taxon>
        <taxon>Henriciella</taxon>
    </lineage>
</organism>
<gene>
    <name evidence="7" type="primary">pcm</name>
    <name evidence="8" type="ORF">D1222_15330</name>
</gene>
<dbReference type="Pfam" id="PF01135">
    <property type="entry name" value="PCMT"/>
    <property type="match status" value="1"/>
</dbReference>
<comment type="caution">
    <text evidence="8">The sequence shown here is derived from an EMBL/GenBank/DDBJ whole genome shotgun (WGS) entry which is preliminary data.</text>
</comment>
<dbReference type="OrthoDB" id="9810066at2"/>
<dbReference type="InterPro" id="IPR000682">
    <property type="entry name" value="PCMT"/>
</dbReference>
<evidence type="ECO:0000256" key="7">
    <source>
        <dbReference type="HAMAP-Rule" id="MF_00090"/>
    </source>
</evidence>
<evidence type="ECO:0000313" key="9">
    <source>
        <dbReference type="Proteomes" id="UP000265845"/>
    </source>
</evidence>
<reference evidence="8 9" key="1">
    <citation type="submission" date="2018-08" db="EMBL/GenBank/DDBJ databases">
        <title>Henriciella mobilis sp. nov., isolated from seawater.</title>
        <authorList>
            <person name="Cheng H."/>
            <person name="Wu Y.-H."/>
            <person name="Xu X.-W."/>
            <person name="Guo L.-L."/>
        </authorList>
    </citation>
    <scope>NUCLEOTIDE SEQUENCE [LARGE SCALE GENOMIC DNA]</scope>
    <source>
        <strain evidence="8 9">CCUG67844</strain>
    </source>
</reference>
<dbReference type="EC" id="2.1.1.77" evidence="7"/>
<dbReference type="AlphaFoldDB" id="A0A399RBL9"/>
<dbReference type="GO" id="GO:0005737">
    <property type="term" value="C:cytoplasm"/>
    <property type="evidence" value="ECO:0007669"/>
    <property type="project" value="UniProtKB-SubCell"/>
</dbReference>
<evidence type="ECO:0000256" key="2">
    <source>
        <dbReference type="ARBA" id="ARBA00005369"/>
    </source>
</evidence>
<keyword evidence="4 7" id="KW-0489">Methyltransferase</keyword>
<proteinExistence type="inferred from homology"/>
<dbReference type="SUPFAM" id="SSF53335">
    <property type="entry name" value="S-adenosyl-L-methionine-dependent methyltransferases"/>
    <property type="match status" value="1"/>
</dbReference>
<dbReference type="NCBIfam" id="TIGR00080">
    <property type="entry name" value="pimt"/>
    <property type="match status" value="1"/>
</dbReference>
<dbReference type="PROSITE" id="PS01279">
    <property type="entry name" value="PCMT"/>
    <property type="match status" value="1"/>
</dbReference>
<evidence type="ECO:0000256" key="4">
    <source>
        <dbReference type="ARBA" id="ARBA00022603"/>
    </source>
</evidence>
<evidence type="ECO:0000256" key="6">
    <source>
        <dbReference type="ARBA" id="ARBA00022691"/>
    </source>
</evidence>
<dbReference type="GO" id="GO:0030091">
    <property type="term" value="P:protein repair"/>
    <property type="evidence" value="ECO:0007669"/>
    <property type="project" value="UniProtKB-UniRule"/>
</dbReference>
<keyword evidence="9" id="KW-1185">Reference proteome</keyword>
<feature type="active site" evidence="7">
    <location>
        <position position="72"/>
    </location>
</feature>
<dbReference type="NCBIfam" id="NF001453">
    <property type="entry name" value="PRK00312.1"/>
    <property type="match status" value="1"/>
</dbReference>
<evidence type="ECO:0000256" key="5">
    <source>
        <dbReference type="ARBA" id="ARBA00022679"/>
    </source>
</evidence>
<dbReference type="RefSeq" id="WP_119455205.1">
    <property type="nucleotide sequence ID" value="NZ_QWGA01000008.1"/>
</dbReference>
<dbReference type="PANTHER" id="PTHR11579">
    <property type="entry name" value="PROTEIN-L-ISOASPARTATE O-METHYLTRANSFERASE"/>
    <property type="match status" value="1"/>
</dbReference>
<comment type="function">
    <text evidence="7">Catalyzes the methyl esterification of L-isoaspartyl residues in peptides and proteins that result from spontaneous decomposition of normal L-aspartyl and L-asparaginyl residues. It plays a role in the repair and/or degradation of damaged proteins.</text>
</comment>
<keyword evidence="5 7" id="KW-0808">Transferase</keyword>
<dbReference type="CDD" id="cd02440">
    <property type="entry name" value="AdoMet_MTases"/>
    <property type="match status" value="1"/>
</dbReference>
<accession>A0A399RBL9</accession>
<comment type="subcellular location">
    <subcellularLocation>
        <location evidence="1 7">Cytoplasm</location>
    </subcellularLocation>
</comment>
<sequence>MKLSKTEAKNQKLFASQRQRMVRRQLKARGIRDKALLQAMKEVPRELFVPESLREFSYDDGPLPIGEAQTISQPYVVALMIEAAGLTPQSRVLEIGAGSGYCVAIMSRLAESVYAVERNAALAGELPSRLAALECRNIKIQTGDGSAGWPEHAPYDAIIVSAVAPQIADCLSQQLKVGGRLVIPVSGGPDDQRLVRVTRKDEGDFSEEELGSVQFVPLIGEEAFPPSAQPG</sequence>
<dbReference type="EMBL" id="QWGA01000008">
    <property type="protein sequence ID" value="RIJ27831.1"/>
    <property type="molecule type" value="Genomic_DNA"/>
</dbReference>
<comment type="catalytic activity">
    <reaction evidence="7">
        <text>[protein]-L-isoaspartate + S-adenosyl-L-methionine = [protein]-L-isoaspartate alpha-methyl ester + S-adenosyl-L-homocysteine</text>
        <dbReference type="Rhea" id="RHEA:12705"/>
        <dbReference type="Rhea" id="RHEA-COMP:12143"/>
        <dbReference type="Rhea" id="RHEA-COMP:12144"/>
        <dbReference type="ChEBI" id="CHEBI:57856"/>
        <dbReference type="ChEBI" id="CHEBI:59789"/>
        <dbReference type="ChEBI" id="CHEBI:90596"/>
        <dbReference type="ChEBI" id="CHEBI:90598"/>
        <dbReference type="EC" id="2.1.1.77"/>
    </reaction>
</comment>
<dbReference type="FunFam" id="3.40.50.150:FF:000010">
    <property type="entry name" value="Protein-L-isoaspartate O-methyltransferase"/>
    <property type="match status" value="1"/>
</dbReference>
<protein>
    <recommendedName>
        <fullName evidence="7">Protein-L-isoaspartate O-methyltransferase</fullName>
        <ecNumber evidence="7">2.1.1.77</ecNumber>
    </recommendedName>
    <alternativeName>
        <fullName evidence="7">L-isoaspartyl protein carboxyl methyltransferase</fullName>
    </alternativeName>
    <alternativeName>
        <fullName evidence="7">Protein L-isoaspartyl methyltransferase</fullName>
    </alternativeName>
    <alternativeName>
        <fullName evidence="7">Protein-beta-aspartate methyltransferase</fullName>
        <shortName evidence="7">PIMT</shortName>
    </alternativeName>
</protein>
<name>A0A399RBL9_9PROT</name>
<keyword evidence="6 7" id="KW-0949">S-adenosyl-L-methionine</keyword>
<dbReference type="GO" id="GO:0004719">
    <property type="term" value="F:protein-L-isoaspartate (D-aspartate) O-methyltransferase activity"/>
    <property type="evidence" value="ECO:0007669"/>
    <property type="project" value="UniProtKB-UniRule"/>
</dbReference>
<evidence type="ECO:0000256" key="1">
    <source>
        <dbReference type="ARBA" id="ARBA00004496"/>
    </source>
</evidence>
<dbReference type="GO" id="GO:0032259">
    <property type="term" value="P:methylation"/>
    <property type="evidence" value="ECO:0007669"/>
    <property type="project" value="UniProtKB-KW"/>
</dbReference>
<dbReference type="InterPro" id="IPR029063">
    <property type="entry name" value="SAM-dependent_MTases_sf"/>
</dbReference>
<comment type="similarity">
    <text evidence="2 7">Belongs to the methyltransferase superfamily. L-isoaspartyl/D-aspartyl protein methyltransferase family.</text>
</comment>
<keyword evidence="3 7" id="KW-0963">Cytoplasm</keyword>
<dbReference type="Gene3D" id="3.40.50.150">
    <property type="entry name" value="Vaccinia Virus protein VP39"/>
    <property type="match status" value="1"/>
</dbReference>
<evidence type="ECO:0000313" key="8">
    <source>
        <dbReference type="EMBL" id="RIJ27831.1"/>
    </source>
</evidence>
<dbReference type="Proteomes" id="UP000265845">
    <property type="component" value="Unassembled WGS sequence"/>
</dbReference>
<evidence type="ECO:0000256" key="3">
    <source>
        <dbReference type="ARBA" id="ARBA00022490"/>
    </source>
</evidence>
<dbReference type="PANTHER" id="PTHR11579:SF0">
    <property type="entry name" value="PROTEIN-L-ISOASPARTATE(D-ASPARTATE) O-METHYLTRANSFERASE"/>
    <property type="match status" value="1"/>
</dbReference>
<dbReference type="HAMAP" id="MF_00090">
    <property type="entry name" value="PIMT"/>
    <property type="match status" value="1"/>
</dbReference>